<feature type="non-terminal residue" evidence="1">
    <location>
        <position position="187"/>
    </location>
</feature>
<protein>
    <submittedName>
        <fullName evidence="1">2556_t:CDS:1</fullName>
    </submittedName>
</protein>
<dbReference type="Proteomes" id="UP000789860">
    <property type="component" value="Unassembled WGS sequence"/>
</dbReference>
<evidence type="ECO:0000313" key="1">
    <source>
        <dbReference type="EMBL" id="CAG8495303.1"/>
    </source>
</evidence>
<comment type="caution">
    <text evidence="1">The sequence shown here is derived from an EMBL/GenBank/DDBJ whole genome shotgun (WGS) entry which is preliminary data.</text>
</comment>
<organism evidence="1 2">
    <name type="scientific">Scutellospora calospora</name>
    <dbReference type="NCBI Taxonomy" id="85575"/>
    <lineage>
        <taxon>Eukaryota</taxon>
        <taxon>Fungi</taxon>
        <taxon>Fungi incertae sedis</taxon>
        <taxon>Mucoromycota</taxon>
        <taxon>Glomeromycotina</taxon>
        <taxon>Glomeromycetes</taxon>
        <taxon>Diversisporales</taxon>
        <taxon>Gigasporaceae</taxon>
        <taxon>Scutellospora</taxon>
    </lineage>
</organism>
<evidence type="ECO:0000313" key="2">
    <source>
        <dbReference type="Proteomes" id="UP000789860"/>
    </source>
</evidence>
<name>A0ACA9KXY2_9GLOM</name>
<reference evidence="1" key="1">
    <citation type="submission" date="2021-06" db="EMBL/GenBank/DDBJ databases">
        <authorList>
            <person name="Kallberg Y."/>
            <person name="Tangrot J."/>
            <person name="Rosling A."/>
        </authorList>
    </citation>
    <scope>NUCLEOTIDE SEQUENCE</scope>
    <source>
        <strain evidence="1">AU212A</strain>
    </source>
</reference>
<sequence>MTVHYKNLDKNFIVTVLPSTQNSLKSGFQCICNIFKSNIKSHLSAAINACYQKVLEMRTEYSGLAVIGFENEDIIQQLTTDIEFFPIFLRNKKFNMMITNISDLDKNKFYRVSTGFVSSFTIRYHSTQYLFVLRIEENQCSLKIYSESVCINHIIGQTPDEAWNKAELYKKYTGSYLFGIMNLLVRE</sequence>
<proteinExistence type="predicted"/>
<dbReference type="EMBL" id="CAJVPM010002968">
    <property type="protein sequence ID" value="CAG8495303.1"/>
    <property type="molecule type" value="Genomic_DNA"/>
</dbReference>
<keyword evidence="2" id="KW-1185">Reference proteome</keyword>
<gene>
    <name evidence="1" type="ORF">SCALOS_LOCUS3006</name>
</gene>
<accession>A0ACA9KXY2</accession>